<evidence type="ECO:0000313" key="2">
    <source>
        <dbReference type="EMBL" id="EYC21250.1"/>
    </source>
</evidence>
<gene>
    <name evidence="2" type="primary">Acey_s0020.g78</name>
    <name evidence="2" type="ORF">Y032_0020g78</name>
</gene>
<evidence type="ECO:0008006" key="4">
    <source>
        <dbReference type="Google" id="ProtNLM"/>
    </source>
</evidence>
<accession>A0A016V1B8</accession>
<keyword evidence="1" id="KW-0732">Signal</keyword>
<feature type="signal peptide" evidence="1">
    <location>
        <begin position="1"/>
        <end position="25"/>
    </location>
</feature>
<reference evidence="3" key="1">
    <citation type="journal article" date="2015" name="Nat. Genet.">
        <title>The genome and transcriptome of the zoonotic hookworm Ancylostoma ceylanicum identify infection-specific gene families.</title>
        <authorList>
            <person name="Schwarz E.M."/>
            <person name="Hu Y."/>
            <person name="Antoshechkin I."/>
            <person name="Miller M.M."/>
            <person name="Sternberg P.W."/>
            <person name="Aroian R.V."/>
        </authorList>
    </citation>
    <scope>NUCLEOTIDE SEQUENCE</scope>
    <source>
        <strain evidence="3">HY135</strain>
    </source>
</reference>
<dbReference type="EMBL" id="JARK01001356">
    <property type="protein sequence ID" value="EYC21250.1"/>
    <property type="molecule type" value="Genomic_DNA"/>
</dbReference>
<dbReference type="Pfam" id="PF17641">
    <property type="entry name" value="ASPRs"/>
    <property type="match status" value="1"/>
</dbReference>
<sequence length="125" mass="14408">MRLSSYFCFAGAIFKVIYLLPTSYSETECKGGPITKRLREMLEKEVQRKFPTLTYNCEMEKRADEAANSTGKEQSEQTIMDYKQRGNLNMKKAIKSWDKEKIGDKTKFGCTLKGGEEYKIVCAFE</sequence>
<name>A0A016V1B8_9BILA</name>
<keyword evidence="3" id="KW-1185">Reference proteome</keyword>
<comment type="caution">
    <text evidence="2">The sequence shown here is derived from an EMBL/GenBank/DDBJ whole genome shotgun (WGS) entry which is preliminary data.</text>
</comment>
<feature type="chain" id="PRO_5001488846" description="SCP domain-containing protein" evidence="1">
    <location>
        <begin position="26"/>
        <end position="125"/>
    </location>
</feature>
<proteinExistence type="predicted"/>
<dbReference type="AlphaFoldDB" id="A0A016V1B8"/>
<protein>
    <recommendedName>
        <fullName evidence="4">SCP domain-containing protein</fullName>
    </recommendedName>
</protein>
<evidence type="ECO:0000256" key="1">
    <source>
        <dbReference type="SAM" id="SignalP"/>
    </source>
</evidence>
<evidence type="ECO:0000313" key="3">
    <source>
        <dbReference type="Proteomes" id="UP000024635"/>
    </source>
</evidence>
<dbReference type="InterPro" id="IPR035109">
    <property type="entry name" value="ASPR"/>
</dbReference>
<organism evidence="2 3">
    <name type="scientific">Ancylostoma ceylanicum</name>
    <dbReference type="NCBI Taxonomy" id="53326"/>
    <lineage>
        <taxon>Eukaryota</taxon>
        <taxon>Metazoa</taxon>
        <taxon>Ecdysozoa</taxon>
        <taxon>Nematoda</taxon>
        <taxon>Chromadorea</taxon>
        <taxon>Rhabditida</taxon>
        <taxon>Rhabditina</taxon>
        <taxon>Rhabditomorpha</taxon>
        <taxon>Strongyloidea</taxon>
        <taxon>Ancylostomatidae</taxon>
        <taxon>Ancylostomatinae</taxon>
        <taxon>Ancylostoma</taxon>
    </lineage>
</organism>
<dbReference type="Proteomes" id="UP000024635">
    <property type="component" value="Unassembled WGS sequence"/>
</dbReference>